<sequence length="1603" mass="175514">MFVEDKRRPRSWRPHARRAALALRWLLSVLVLSADASTIKVMMIHNAAERNAGWKEGFHDFFVPFINNTNERSFIMQQGQMYKITSILCEIDLSNDALSKVQGCVNDANAEDVDAIVVGSSVHNIDIKNAAELLGIPNLHCSGGNPLSWGGGHPHAFGLHLPFPWYTRGPLRQASLSNLSTVLIIRDFDSEFSRVSALASAEWSRSSNLRVIGPTEKWCQKWATETGCLVRAGRCQCGSASEFDALGYRYHLYDLPSFYQVIESNVVEAGFDSRAEFLSPKLVRFVEGIIEDVREQGADPDIVVNWLTSARSGLMAMRTKQVNYKMHLGQPSVPGTAWNGYESYWPDGTPALGQHEALYNVGSGQWHKDMEFQDPYFTSTGDMLLRYLQATGKHPTYDAAACVAAGISLVYSLEGYGQSLLAMNKSQRREEIRESLGRIHVETIFGTISFGWNGQNRGRSTVNWQIFENNVTRTLLPVESASAQFRIPAPSWDARLGCPNGTYASGTILATECIPCQEGTYRNRPSPPLEFTQCEPCGPNRGTLPGQRGVVECELCPAGTENVSGICQKCPLGTFRSNAVGGCLPCAAESYADELGMEQCKPCPSNSFQLATGQTYCLCELGTYKDPDDPSLGATRQCLSCADFLINSTTLYAGSTDNSSCICPHGKFYHRPYSNSQIAFCKDCLGGLICPGGRDGSKHQAPLQDSGFAAGQPAYLGAEPPYVIECNSLISCSKGLPLGQCPENSVGKACEACKPDHYDDGGLCKSCMDSTYAVWPLIVALIFCIVVLVIVYKFATKVDRSSRDAVATILFSTGLIVATLQAFPAFSKVEVQWIEPLKTLKGVFAFLTFDLTMIRPGCWMGERNAFTSYLFAILVYPAGCAFFCSVLGFAKYVLKKDITLNDLINVNGLILSESLALSSLSVRPFKCVGNPDSTSSMANDRGTICWTSGTHQAMVALALVPILGGVLPFMSVMIWAVTQYGRRVARPGGVKFVKRWAFAFARFNASGCYFALVVVLRDFIIGVSPAVFVSFNELLFLIYVLTLASYATLQARIWPWKTSMANFLDSGARHAKAVCDTKEGFAHQRERPKEHLEGLALTLVTTVVLGSTLLNFDVARGTVVIQILSMIGFILVSTALLAVIGMVAYRTYKPSKTYGIFLSHHKLGAAVLCRWLKMLLGAIVKDRIFLDSDDVSKLDAIIDVCACDCENVVVIMTSETLKRMWCAAEIAAAWAGHTNIVLVSCDGNGFSQELIHVLPQLWTEEQQATLAASGIVMSIVEQAYDSLLHQVPIELRRRGAKEYEHLTVARSVVSECKGLSLFMLTRLQKTQRVNSFGHTGMTSSTLGLDLTNHSLLMLGDLDTPESGCCCRIIQILLQGKMQEAVLVQNVIKDVDSYEMLVARFQGVRAVLVILTQGMLHHPSFAGALAACPEECIPKLVPVKADESFTYPDPTFFEHLADGRIFSEEVLADLETDFEGVRAIYSRLFNVLALKFSSHGSAHIQATEIMVMTARLLPMLEDKYSSAQESAERASSMERLKTFLSSRGSGSGQAGTPEIRRIPTNAELVVDGYSSQDATESALDSAGSAGEISIDTDTIKQMMVKEEI</sequence>
<feature type="transmembrane region" description="Helical" evidence="1">
    <location>
        <begin position="999"/>
        <end position="1020"/>
    </location>
</feature>
<dbReference type="PANTHER" id="PTHR46967">
    <property type="entry name" value="INSULIN-LIKE GROWTH FACTOR BINDING PROTEIN,N-TERMINAL"/>
    <property type="match status" value="1"/>
</dbReference>
<keyword evidence="4" id="KW-1185">Reference proteome</keyword>
<dbReference type="InterPro" id="IPR035897">
    <property type="entry name" value="Toll_tir_struct_dom_sf"/>
</dbReference>
<feature type="signal peptide" evidence="2">
    <location>
        <begin position="1"/>
        <end position="36"/>
    </location>
</feature>
<feature type="transmembrane region" description="Helical" evidence="1">
    <location>
        <begin position="869"/>
        <end position="890"/>
    </location>
</feature>
<dbReference type="EMBL" id="CAXAMN010026628">
    <property type="protein sequence ID" value="CAK9104541.1"/>
    <property type="molecule type" value="Genomic_DNA"/>
</dbReference>
<protein>
    <submittedName>
        <fullName evidence="3">Uncharacterized protein</fullName>
    </submittedName>
</protein>
<evidence type="ECO:0000313" key="3">
    <source>
        <dbReference type="EMBL" id="CAK9104541.1"/>
    </source>
</evidence>
<feature type="transmembrane region" description="Helical" evidence="1">
    <location>
        <begin position="839"/>
        <end position="857"/>
    </location>
</feature>
<dbReference type="SUPFAM" id="SSF52200">
    <property type="entry name" value="Toll/Interleukin receptor TIR domain"/>
    <property type="match status" value="1"/>
</dbReference>
<name>A0ABP0RYM6_9DINO</name>
<keyword evidence="1" id="KW-1133">Transmembrane helix</keyword>
<dbReference type="InterPro" id="IPR009030">
    <property type="entry name" value="Growth_fac_rcpt_cys_sf"/>
</dbReference>
<reference evidence="3 4" key="1">
    <citation type="submission" date="2024-02" db="EMBL/GenBank/DDBJ databases">
        <authorList>
            <person name="Chen Y."/>
            <person name="Shah S."/>
            <person name="Dougan E. K."/>
            <person name="Thang M."/>
            <person name="Chan C."/>
        </authorList>
    </citation>
    <scope>NUCLEOTIDE SEQUENCE [LARGE SCALE GENOMIC DNA]</scope>
</reference>
<feature type="transmembrane region" description="Helical" evidence="1">
    <location>
        <begin position="772"/>
        <end position="794"/>
    </location>
</feature>
<feature type="transmembrane region" description="Helical" evidence="1">
    <location>
        <begin position="1026"/>
        <end position="1049"/>
    </location>
</feature>
<accession>A0ABP0RYM6</accession>
<feature type="transmembrane region" description="Helical" evidence="1">
    <location>
        <begin position="956"/>
        <end position="978"/>
    </location>
</feature>
<dbReference type="Proteomes" id="UP001642484">
    <property type="component" value="Unassembled WGS sequence"/>
</dbReference>
<gene>
    <name evidence="3" type="ORF">CCMP2556_LOCUS49003</name>
</gene>
<dbReference type="PANTHER" id="PTHR46967:SF1">
    <property type="entry name" value="KERATIN-ASSOCIATED PROTEIN 16-1-LIKE"/>
    <property type="match status" value="1"/>
</dbReference>
<keyword evidence="1" id="KW-0472">Membrane</keyword>
<feature type="transmembrane region" description="Helical" evidence="1">
    <location>
        <begin position="1118"/>
        <end position="1145"/>
    </location>
</feature>
<evidence type="ECO:0000256" key="2">
    <source>
        <dbReference type="SAM" id="SignalP"/>
    </source>
</evidence>
<keyword evidence="2" id="KW-0732">Signal</keyword>
<keyword evidence="1" id="KW-0812">Transmembrane</keyword>
<feature type="chain" id="PRO_5045194558" evidence="2">
    <location>
        <begin position="37"/>
        <end position="1603"/>
    </location>
</feature>
<comment type="caution">
    <text evidence="3">The sequence shown here is derived from an EMBL/GenBank/DDBJ whole genome shotgun (WGS) entry which is preliminary data.</text>
</comment>
<organism evidence="3 4">
    <name type="scientific">Durusdinium trenchii</name>
    <dbReference type="NCBI Taxonomy" id="1381693"/>
    <lineage>
        <taxon>Eukaryota</taxon>
        <taxon>Sar</taxon>
        <taxon>Alveolata</taxon>
        <taxon>Dinophyceae</taxon>
        <taxon>Suessiales</taxon>
        <taxon>Symbiodiniaceae</taxon>
        <taxon>Durusdinium</taxon>
    </lineage>
</organism>
<dbReference type="Gene3D" id="2.10.50.10">
    <property type="entry name" value="Tumor Necrosis Factor Receptor, subunit A, domain 2"/>
    <property type="match status" value="2"/>
</dbReference>
<evidence type="ECO:0000313" key="4">
    <source>
        <dbReference type="Proteomes" id="UP001642484"/>
    </source>
</evidence>
<evidence type="ECO:0000256" key="1">
    <source>
        <dbReference type="SAM" id="Phobius"/>
    </source>
</evidence>
<feature type="transmembrane region" description="Helical" evidence="1">
    <location>
        <begin position="806"/>
        <end position="827"/>
    </location>
</feature>
<dbReference type="SMART" id="SM01411">
    <property type="entry name" value="Ephrin_rec_like"/>
    <property type="match status" value="3"/>
</dbReference>
<dbReference type="SUPFAM" id="SSF57184">
    <property type="entry name" value="Growth factor receptor domain"/>
    <property type="match status" value="1"/>
</dbReference>
<proteinExistence type="predicted"/>